<dbReference type="EMBL" id="BJWL01000021">
    <property type="protein sequence ID" value="GFZ09640.1"/>
    <property type="molecule type" value="Genomic_DNA"/>
</dbReference>
<comment type="caution">
    <text evidence="1">The sequence shown here is derived from an EMBL/GenBank/DDBJ whole genome shotgun (WGS) entry which is preliminary data.</text>
</comment>
<reference evidence="1 2" key="1">
    <citation type="submission" date="2019-07" db="EMBL/GenBank/DDBJ databases">
        <title>De Novo Assembly of kiwifruit Actinidia rufa.</title>
        <authorList>
            <person name="Sugita-Konishi S."/>
            <person name="Sato K."/>
            <person name="Mori E."/>
            <person name="Abe Y."/>
            <person name="Kisaki G."/>
            <person name="Hamano K."/>
            <person name="Suezawa K."/>
            <person name="Otani M."/>
            <person name="Fukuda T."/>
            <person name="Manabe T."/>
            <person name="Gomi K."/>
            <person name="Tabuchi M."/>
            <person name="Akimitsu K."/>
            <person name="Kataoka I."/>
        </authorList>
    </citation>
    <scope>NUCLEOTIDE SEQUENCE [LARGE SCALE GENOMIC DNA]</scope>
    <source>
        <strain evidence="2">cv. Fuchu</strain>
    </source>
</reference>
<proteinExistence type="predicted"/>
<keyword evidence="2" id="KW-1185">Reference proteome</keyword>
<protein>
    <submittedName>
        <fullName evidence="1">Uncharacterized protein</fullName>
    </submittedName>
</protein>
<accession>A0A7J0GFP6</accession>
<name>A0A7J0GFP6_9ERIC</name>
<evidence type="ECO:0000313" key="1">
    <source>
        <dbReference type="EMBL" id="GFZ09640.1"/>
    </source>
</evidence>
<dbReference type="Proteomes" id="UP000585474">
    <property type="component" value="Unassembled WGS sequence"/>
</dbReference>
<sequence>MELNQAQLLVHDDVALARFRRDHEIPNDVLVERPGPNEVASTVRGHGDHILVRTWLIHQTNFGSQLVAKNPDKDLYLNEFVWISGNKEFRPGDDKLWSFPRTNGRINDGFNCHYKVHSKQCKVAIQHVNNNQEPRDVATLLQHGARASLAATSPSTPVAAPELWAPDLSIGELKRRIIIADIAREHDTCLLLAQVVMLPRDVVDLHAEDGVSMCSLTVMQHIQREKKCSDELKRTQRKAVTLDEELRKRDKDLATITKEHVNATGKLTVAHAKLDKSRGEVSKLQRVVQGPVYRRVFDYGWNRAGLFYVRNVAHERLDDFHDGWLACLKELGMPSYHPTWAAMKPPVVFPDPPEPYSPILLSGFDEEEYASRSAEEDEDVVDGGAKVPKAEAEKEQEAGVKAARAEGDLQDNPRDVKCHAAFSDCFYFCLSTFLSLFRLLNALGHPGLGVQVLKRISSFASELSYLVWTIPIGIKLSVCRALGVSNNFPKNKVSNREFYALDLLIVRLDELFLIARHSDECIFASFVGKVEVTSYDLCIVTVVEGIVIRIGPNWPVQPGTEH</sequence>
<dbReference type="AlphaFoldDB" id="A0A7J0GFP6"/>
<evidence type="ECO:0000313" key="2">
    <source>
        <dbReference type="Proteomes" id="UP000585474"/>
    </source>
</evidence>
<organism evidence="1 2">
    <name type="scientific">Actinidia rufa</name>
    <dbReference type="NCBI Taxonomy" id="165716"/>
    <lineage>
        <taxon>Eukaryota</taxon>
        <taxon>Viridiplantae</taxon>
        <taxon>Streptophyta</taxon>
        <taxon>Embryophyta</taxon>
        <taxon>Tracheophyta</taxon>
        <taxon>Spermatophyta</taxon>
        <taxon>Magnoliopsida</taxon>
        <taxon>eudicotyledons</taxon>
        <taxon>Gunneridae</taxon>
        <taxon>Pentapetalae</taxon>
        <taxon>asterids</taxon>
        <taxon>Ericales</taxon>
        <taxon>Actinidiaceae</taxon>
        <taxon>Actinidia</taxon>
    </lineage>
</organism>
<gene>
    <name evidence="1" type="ORF">Acr_21g0002390</name>
</gene>